<reference evidence="2 3" key="1">
    <citation type="submission" date="2020-07" db="EMBL/GenBank/DDBJ databases">
        <title>Halieaceae bacterium, F7430, whole genome shotgun sequencing project.</title>
        <authorList>
            <person name="Jiang S."/>
            <person name="Liu Z.W."/>
            <person name="Du Z.J."/>
        </authorList>
    </citation>
    <scope>NUCLEOTIDE SEQUENCE [LARGE SCALE GENOMIC DNA]</scope>
    <source>
        <strain evidence="2 3">F7430</strain>
    </source>
</reference>
<dbReference type="InterPro" id="IPR052739">
    <property type="entry name" value="FAAH2"/>
</dbReference>
<protein>
    <submittedName>
        <fullName evidence="2">Amidase</fullName>
    </submittedName>
</protein>
<dbReference type="InterPro" id="IPR036928">
    <property type="entry name" value="AS_sf"/>
</dbReference>
<evidence type="ECO:0000259" key="1">
    <source>
        <dbReference type="Pfam" id="PF01425"/>
    </source>
</evidence>
<name>A0A7W2TWD0_9GAMM</name>
<keyword evidence="3" id="KW-1185">Reference proteome</keyword>
<dbReference type="AlphaFoldDB" id="A0A7W2TWD0"/>
<accession>A0A7W2TWD0</accession>
<dbReference type="GO" id="GO:0012505">
    <property type="term" value="C:endomembrane system"/>
    <property type="evidence" value="ECO:0007669"/>
    <property type="project" value="TreeGrafter"/>
</dbReference>
<dbReference type="InterPro" id="IPR023631">
    <property type="entry name" value="Amidase_dom"/>
</dbReference>
<dbReference type="Gene3D" id="3.90.1300.10">
    <property type="entry name" value="Amidase signature (AS) domain"/>
    <property type="match status" value="1"/>
</dbReference>
<dbReference type="SUPFAM" id="SSF75304">
    <property type="entry name" value="Amidase signature (AS) enzymes"/>
    <property type="match status" value="1"/>
</dbReference>
<dbReference type="RefSeq" id="WP_182171930.1">
    <property type="nucleotide sequence ID" value="NZ_JACFXU010000014.1"/>
</dbReference>
<dbReference type="Proteomes" id="UP000539350">
    <property type="component" value="Unassembled WGS sequence"/>
</dbReference>
<evidence type="ECO:0000313" key="2">
    <source>
        <dbReference type="EMBL" id="MBA6413172.1"/>
    </source>
</evidence>
<evidence type="ECO:0000313" key="3">
    <source>
        <dbReference type="Proteomes" id="UP000539350"/>
    </source>
</evidence>
<comment type="caution">
    <text evidence="2">The sequence shown here is derived from an EMBL/GenBank/DDBJ whole genome shotgun (WGS) entry which is preliminary data.</text>
</comment>
<proteinExistence type="predicted"/>
<feature type="domain" description="Amidase" evidence="1">
    <location>
        <begin position="25"/>
        <end position="466"/>
    </location>
</feature>
<dbReference type="PANTHER" id="PTHR43372:SF4">
    <property type="entry name" value="FATTY-ACID AMIDE HYDROLASE 2"/>
    <property type="match status" value="1"/>
</dbReference>
<organism evidence="2 3">
    <name type="scientific">Sediminihaliea albiluteola</name>
    <dbReference type="NCBI Taxonomy" id="2758564"/>
    <lineage>
        <taxon>Bacteria</taxon>
        <taxon>Pseudomonadati</taxon>
        <taxon>Pseudomonadota</taxon>
        <taxon>Gammaproteobacteria</taxon>
        <taxon>Cellvibrionales</taxon>
        <taxon>Halieaceae</taxon>
        <taxon>Sediminihaliea</taxon>
    </lineage>
</organism>
<gene>
    <name evidence="2" type="ORF">H2508_08635</name>
</gene>
<dbReference type="Pfam" id="PF01425">
    <property type="entry name" value="Amidase"/>
    <property type="match status" value="1"/>
</dbReference>
<sequence length="485" mass="53332">MHFDSAASLARRIREKELSAEQLSQYYLARIEQHNPSINAYVEVFKEEALSIARACDKALSQAEPLGLLHGVPISIKESFKMLGTPSRLNFPLMKNYQADSNSILVQRLIDAGAVILGKTNVPTLLADIQTFGPLYPTCNNPYDLGRTAGGSTGGGAAALAAGLSTLELGSDIGGSIRNPSSFCGLFGLKPTENGYANDGHIPPLPQSISGRSIGVSVLNNTGPLARSAEDLELAYQILFRPDWDNLRYLPIVREQKLSPELKDYRFAYFDSLQGISPSQELRQGLEKMLTKIQEQGASVERIQIPANLSERIFKVWATLFGTMIGQNLTWPIKKLFYWRFLKSINQSTLPVKRELKQGLSLSYLHFSRAMAERAELISEINHLFAPYDAVLSPTAMGAAFEHNPKHETMLVDGQAVAYLDYCLPFVAFYNLSAQPVITLPAGLSDRALPLGMSMAAKHHCEATLLQIAKNIEALGFGFVPPRAY</sequence>
<dbReference type="EMBL" id="JACFXU010000014">
    <property type="protein sequence ID" value="MBA6413172.1"/>
    <property type="molecule type" value="Genomic_DNA"/>
</dbReference>
<dbReference type="PANTHER" id="PTHR43372">
    <property type="entry name" value="FATTY-ACID AMIDE HYDROLASE"/>
    <property type="match status" value="1"/>
</dbReference>